<evidence type="ECO:0000256" key="9">
    <source>
        <dbReference type="ARBA" id="ARBA00023187"/>
    </source>
</evidence>
<feature type="compositionally biased region" description="Low complexity" evidence="14">
    <location>
        <begin position="417"/>
        <end position="429"/>
    </location>
</feature>
<keyword evidence="7 13" id="KW-0862">Zinc</keyword>
<feature type="compositionally biased region" description="Pro residues" evidence="14">
    <location>
        <begin position="566"/>
        <end position="575"/>
    </location>
</feature>
<feature type="compositionally biased region" description="Low complexity" evidence="14">
    <location>
        <begin position="511"/>
        <end position="539"/>
    </location>
</feature>
<evidence type="ECO:0000256" key="3">
    <source>
        <dbReference type="ARBA" id="ARBA00017984"/>
    </source>
</evidence>
<keyword evidence="6 11" id="KW-0863">Zinc-finger</keyword>
<dbReference type="InterPro" id="IPR036612">
    <property type="entry name" value="KH_dom_type_1_sf"/>
</dbReference>
<dbReference type="GO" id="GO:0000398">
    <property type="term" value="P:mRNA splicing, via spliceosome"/>
    <property type="evidence" value="ECO:0007669"/>
    <property type="project" value="UniProtKB-UniRule"/>
</dbReference>
<evidence type="ECO:0000256" key="2">
    <source>
        <dbReference type="ARBA" id="ARBA00010382"/>
    </source>
</evidence>
<dbReference type="PANTHER" id="PTHR11208:SF45">
    <property type="entry name" value="SPLICING FACTOR 1"/>
    <property type="match status" value="1"/>
</dbReference>
<dbReference type="SMART" id="SM00322">
    <property type="entry name" value="KH"/>
    <property type="match status" value="1"/>
</dbReference>
<evidence type="ECO:0000256" key="12">
    <source>
        <dbReference type="PROSITE-ProRule" id="PRU00117"/>
    </source>
</evidence>
<keyword evidence="4 13" id="KW-0507">mRNA processing</keyword>
<organism evidence="16 17">
    <name type="scientific">Mortierella alpina</name>
    <name type="common">Oleaginous fungus</name>
    <name type="synonym">Mortierella renispora</name>
    <dbReference type="NCBI Taxonomy" id="64518"/>
    <lineage>
        <taxon>Eukaryota</taxon>
        <taxon>Fungi</taxon>
        <taxon>Fungi incertae sedis</taxon>
        <taxon>Mucoromycota</taxon>
        <taxon>Mortierellomycotina</taxon>
        <taxon>Mortierellomycetes</taxon>
        <taxon>Mortierellales</taxon>
        <taxon>Mortierellaceae</taxon>
        <taxon>Mortierella</taxon>
    </lineage>
</organism>
<evidence type="ECO:0000259" key="15">
    <source>
        <dbReference type="PROSITE" id="PS50158"/>
    </source>
</evidence>
<keyword evidence="5 13" id="KW-0479">Metal-binding</keyword>
<gene>
    <name evidence="16" type="ORF">KVV02_004956</name>
</gene>
<feature type="compositionally biased region" description="Polar residues" evidence="14">
    <location>
        <begin position="1"/>
        <end position="11"/>
    </location>
</feature>
<dbReference type="InterPro" id="IPR036875">
    <property type="entry name" value="Znf_CCHC_sf"/>
</dbReference>
<evidence type="ECO:0000256" key="1">
    <source>
        <dbReference type="ARBA" id="ARBA00004123"/>
    </source>
</evidence>
<comment type="function">
    <text evidence="13">Necessary for the splicing of pre-mRNA. Has a role in the recognition of the branch site (5'-UACUAAC-3'), the pyrimidine tract and the 3'-splice site at the 3'-end of introns.</text>
</comment>
<dbReference type="Pfam" id="PF22675">
    <property type="entry name" value="KH-I_KHDC4-BBP"/>
    <property type="match status" value="1"/>
</dbReference>
<feature type="region of interest" description="Disordered" evidence="14">
    <location>
        <begin position="1"/>
        <end position="117"/>
    </location>
</feature>
<dbReference type="PROSITE" id="PS50158">
    <property type="entry name" value="ZF_CCHC"/>
    <property type="match status" value="2"/>
</dbReference>
<feature type="compositionally biased region" description="Pro residues" evidence="14">
    <location>
        <begin position="601"/>
        <end position="618"/>
    </location>
</feature>
<feature type="compositionally biased region" description="Pro residues" evidence="14">
    <location>
        <begin position="583"/>
        <end position="592"/>
    </location>
</feature>
<comment type="subcellular location">
    <subcellularLocation>
        <location evidence="1 13">Nucleus</location>
    </subcellularLocation>
</comment>
<dbReference type="Pfam" id="PF00098">
    <property type="entry name" value="zf-CCHC"/>
    <property type="match status" value="1"/>
</dbReference>
<proteinExistence type="inferred from homology"/>
<keyword evidence="9 13" id="KW-0508">mRNA splicing</keyword>
<dbReference type="InterPro" id="IPR001878">
    <property type="entry name" value="Znf_CCHC"/>
</dbReference>
<feature type="region of interest" description="Disordered" evidence="14">
    <location>
        <begin position="417"/>
        <end position="548"/>
    </location>
</feature>
<dbReference type="SUPFAM" id="SSF54791">
    <property type="entry name" value="Eukaryotic type KH-domain (KH-domain type I)"/>
    <property type="match status" value="1"/>
</dbReference>
<feature type="region of interest" description="Disordered" evidence="14">
    <location>
        <begin position="565"/>
        <end position="618"/>
    </location>
</feature>
<dbReference type="GO" id="GO:0003729">
    <property type="term" value="F:mRNA binding"/>
    <property type="evidence" value="ECO:0007669"/>
    <property type="project" value="TreeGrafter"/>
</dbReference>
<keyword evidence="8 12" id="KW-0694">RNA-binding</keyword>
<dbReference type="InterPro" id="IPR004087">
    <property type="entry name" value="KH_dom"/>
</dbReference>
<feature type="domain" description="CCHC-type" evidence="15">
    <location>
        <begin position="373"/>
        <end position="388"/>
    </location>
</feature>
<dbReference type="FunFam" id="3.30.1370.10:FF:000024">
    <property type="entry name" value="Branchpoint-bridging protein-like protein"/>
    <property type="match status" value="1"/>
</dbReference>
<evidence type="ECO:0000256" key="8">
    <source>
        <dbReference type="ARBA" id="ARBA00022884"/>
    </source>
</evidence>
<feature type="compositionally biased region" description="Basic and acidic residues" evidence="14">
    <location>
        <begin position="31"/>
        <end position="47"/>
    </location>
</feature>
<dbReference type="Proteomes" id="UP000717515">
    <property type="component" value="Unassembled WGS sequence"/>
</dbReference>
<evidence type="ECO:0000256" key="6">
    <source>
        <dbReference type="ARBA" id="ARBA00022771"/>
    </source>
</evidence>
<dbReference type="PROSITE" id="PS50084">
    <property type="entry name" value="KH_TYPE_1"/>
    <property type="match status" value="1"/>
</dbReference>
<dbReference type="CDD" id="cd02395">
    <property type="entry name" value="KH-I_BBP"/>
    <property type="match status" value="1"/>
</dbReference>
<evidence type="ECO:0000256" key="11">
    <source>
        <dbReference type="PROSITE-ProRule" id="PRU00047"/>
    </source>
</evidence>
<dbReference type="InterPro" id="IPR047086">
    <property type="entry name" value="SF1-HH_sf"/>
</dbReference>
<dbReference type="GO" id="GO:0000243">
    <property type="term" value="C:commitment complex"/>
    <property type="evidence" value="ECO:0007669"/>
    <property type="project" value="UniProtKB-ARBA"/>
</dbReference>
<dbReference type="GO" id="GO:0005829">
    <property type="term" value="C:cytosol"/>
    <property type="evidence" value="ECO:0007669"/>
    <property type="project" value="UniProtKB-ARBA"/>
</dbReference>
<feature type="compositionally biased region" description="Low complexity" evidence="14">
    <location>
        <begin position="478"/>
        <end position="492"/>
    </location>
</feature>
<dbReference type="SMART" id="SM00343">
    <property type="entry name" value="ZnF_C2HC"/>
    <property type="match status" value="2"/>
</dbReference>
<keyword evidence="10 13" id="KW-0539">Nucleus</keyword>
<keyword evidence="13" id="KW-0747">Spliceosome</keyword>
<evidence type="ECO:0000313" key="17">
    <source>
        <dbReference type="Proteomes" id="UP000717515"/>
    </source>
</evidence>
<dbReference type="SUPFAM" id="SSF57756">
    <property type="entry name" value="Retrovirus zinc finger-like domains"/>
    <property type="match status" value="1"/>
</dbReference>
<dbReference type="Gene3D" id="6.10.140.1790">
    <property type="match status" value="1"/>
</dbReference>
<evidence type="ECO:0000256" key="4">
    <source>
        <dbReference type="ARBA" id="ARBA00022664"/>
    </source>
</evidence>
<dbReference type="GO" id="GO:0048024">
    <property type="term" value="P:regulation of mRNA splicing, via spliceosome"/>
    <property type="evidence" value="ECO:0007669"/>
    <property type="project" value="TreeGrafter"/>
</dbReference>
<dbReference type="AlphaFoldDB" id="A0A9P8A812"/>
<dbReference type="InterPro" id="IPR055256">
    <property type="entry name" value="KH_1_KHDC4/BBP-like"/>
</dbReference>
<dbReference type="InterPro" id="IPR032570">
    <property type="entry name" value="SF1-HH"/>
</dbReference>
<dbReference type="Gene3D" id="3.30.1370.10">
    <property type="entry name" value="K Homology domain, type 1"/>
    <property type="match status" value="1"/>
</dbReference>
<feature type="compositionally biased region" description="Polar residues" evidence="14">
    <location>
        <begin position="49"/>
        <end position="71"/>
    </location>
</feature>
<feature type="domain" description="CCHC-type" evidence="15">
    <location>
        <begin position="348"/>
        <end position="363"/>
    </location>
</feature>
<feature type="compositionally biased region" description="Basic and acidic residues" evidence="14">
    <location>
        <begin position="97"/>
        <end position="106"/>
    </location>
</feature>
<dbReference type="EMBL" id="JAIFTL010000069">
    <property type="protein sequence ID" value="KAG9324361.1"/>
    <property type="molecule type" value="Genomic_DNA"/>
</dbReference>
<evidence type="ECO:0000256" key="13">
    <source>
        <dbReference type="RuleBase" id="RU367126"/>
    </source>
</evidence>
<sequence>MSWNKGKTGANTLPLGPRKRMIGDVNPEDEYQGRGRSTESPYGHHAESAPSQYDSHAYQQHQAPSAYTSRNEPYPAKREGSAVPGAYTSRSEASSTQREDGAEEPRRKRRSRWAAEDEKVTIPGMPTALPTNMTPEQLEMFLLHTRLEEIARKLKTGDVLPAVERERSRSPEPVYNAEGKRVNTREYRYRKKLEDERHHLIEAAIKKYPDFRPPADYKRPTKTMDKVYIPVKDFPEINFIGLLIGPRGNTLKKMETESGAKISIRGKGSVKEGKSRSDSASSANQEEDLHCLVSADTEEKVAKAIQLINKIIETSASVPEGQNELKRMQLRELASLNGTLRDDENQTCLNCGALGHRKYECPEIHNVTINLVCGICGGHGHATRDCRERNNPEAQQRNQKIDSEYLNLMAELGEQVPAGASASAAPSGASERDYGSNGGSSGPYGPPRRTSQSGSAPPPWASRDRESSSHSSAPPPWARNSSAAPPSSSPAPWQHHGAPGTTPPPPPPSSAAPWQQSSGSASSNPWNTSAAAAGHADPSAAPPPPGYPSAAYPYNPYAGYYGAYGAPPPPPPVAPPGWAGAPGVPPPPPPPSSEAAAGGVAPPPPPPSHSSPPPPPSS</sequence>
<evidence type="ECO:0000256" key="5">
    <source>
        <dbReference type="ARBA" id="ARBA00022723"/>
    </source>
</evidence>
<evidence type="ECO:0000256" key="10">
    <source>
        <dbReference type="ARBA" id="ARBA00023242"/>
    </source>
</evidence>
<dbReference type="Pfam" id="PF16275">
    <property type="entry name" value="SF1-HH"/>
    <property type="match status" value="1"/>
</dbReference>
<evidence type="ECO:0000256" key="7">
    <source>
        <dbReference type="ARBA" id="ARBA00022833"/>
    </source>
</evidence>
<accession>A0A9P8A812</accession>
<feature type="compositionally biased region" description="Pro residues" evidence="14">
    <location>
        <begin position="501"/>
        <end position="510"/>
    </location>
</feature>
<evidence type="ECO:0000256" key="14">
    <source>
        <dbReference type="SAM" id="MobiDB-lite"/>
    </source>
</evidence>
<dbReference type="Gene3D" id="4.10.60.10">
    <property type="entry name" value="Zinc finger, CCHC-type"/>
    <property type="match status" value="1"/>
</dbReference>
<dbReference type="GO" id="GO:0045131">
    <property type="term" value="F:pre-mRNA branch point binding"/>
    <property type="evidence" value="ECO:0007669"/>
    <property type="project" value="UniProtKB-UniRule"/>
</dbReference>
<name>A0A9P8A812_MORAP</name>
<feature type="region of interest" description="Disordered" evidence="14">
    <location>
        <begin position="255"/>
        <end position="287"/>
    </location>
</feature>
<dbReference type="GO" id="GO:0008270">
    <property type="term" value="F:zinc ion binding"/>
    <property type="evidence" value="ECO:0007669"/>
    <property type="project" value="UniProtKB-UniRule"/>
</dbReference>
<comment type="caution">
    <text evidence="16">The sequence shown here is derived from an EMBL/GenBank/DDBJ whole genome shotgun (WGS) entry which is preliminary data.</text>
</comment>
<evidence type="ECO:0000313" key="16">
    <source>
        <dbReference type="EMBL" id="KAG9324361.1"/>
    </source>
</evidence>
<dbReference type="PANTHER" id="PTHR11208">
    <property type="entry name" value="RNA-BINDING PROTEIN RELATED"/>
    <property type="match status" value="1"/>
</dbReference>
<protein>
    <recommendedName>
        <fullName evidence="3 13">Branchpoint-bridging protein</fullName>
    </recommendedName>
</protein>
<comment type="similarity">
    <text evidence="2 13">Belongs to the BBP/SF1 family.</text>
</comment>
<dbReference type="InterPro" id="IPR045071">
    <property type="entry name" value="BBP-like"/>
</dbReference>
<reference evidence="16" key="1">
    <citation type="submission" date="2021-07" db="EMBL/GenBank/DDBJ databases">
        <title>Draft genome of Mortierella alpina, strain LL118, isolated from an aspen leaf litter sample.</title>
        <authorList>
            <person name="Yang S."/>
            <person name="Vinatzer B.A."/>
        </authorList>
    </citation>
    <scope>NUCLEOTIDE SEQUENCE</scope>
    <source>
        <strain evidence="16">LL118</strain>
    </source>
</reference>